<dbReference type="PROSITE" id="PS51900">
    <property type="entry name" value="CB"/>
    <property type="match status" value="1"/>
</dbReference>
<organism evidence="8 9">
    <name type="scientific">Microbacterium resistens</name>
    <dbReference type="NCBI Taxonomy" id="156977"/>
    <lineage>
        <taxon>Bacteria</taxon>
        <taxon>Bacillati</taxon>
        <taxon>Actinomycetota</taxon>
        <taxon>Actinomycetes</taxon>
        <taxon>Micrococcales</taxon>
        <taxon>Microbacteriaceae</taxon>
        <taxon>Microbacterium</taxon>
    </lineage>
</organism>
<evidence type="ECO:0000256" key="1">
    <source>
        <dbReference type="ARBA" id="ARBA00008857"/>
    </source>
</evidence>
<dbReference type="InterPro" id="IPR013762">
    <property type="entry name" value="Integrase-like_cat_sf"/>
</dbReference>
<evidence type="ECO:0000256" key="2">
    <source>
        <dbReference type="ARBA" id="ARBA00023125"/>
    </source>
</evidence>
<keyword evidence="3" id="KW-0233">DNA recombination</keyword>
<dbReference type="Pfam" id="PF00589">
    <property type="entry name" value="Phage_integrase"/>
    <property type="match status" value="1"/>
</dbReference>
<dbReference type="PROSITE" id="PS51898">
    <property type="entry name" value="TYR_RECOMBINASE"/>
    <property type="match status" value="1"/>
</dbReference>
<dbReference type="EMBL" id="CP082781">
    <property type="protein sequence ID" value="UGS26583.1"/>
    <property type="molecule type" value="Genomic_DNA"/>
</dbReference>
<evidence type="ECO:0000259" key="6">
    <source>
        <dbReference type="PROSITE" id="PS51898"/>
    </source>
</evidence>
<evidence type="ECO:0000256" key="3">
    <source>
        <dbReference type="ARBA" id="ARBA00023172"/>
    </source>
</evidence>
<dbReference type="InterPro" id="IPR011010">
    <property type="entry name" value="DNA_brk_join_enz"/>
</dbReference>
<keyword evidence="9" id="KW-1185">Reference proteome</keyword>
<feature type="region of interest" description="Disordered" evidence="5">
    <location>
        <begin position="70"/>
        <end position="90"/>
    </location>
</feature>
<feature type="domain" description="Tyr recombinase" evidence="6">
    <location>
        <begin position="86"/>
        <end position="253"/>
    </location>
</feature>
<proteinExistence type="inferred from homology"/>
<name>A0ABY3RR70_9MICO</name>
<evidence type="ECO:0000256" key="4">
    <source>
        <dbReference type="PROSITE-ProRule" id="PRU01248"/>
    </source>
</evidence>
<protein>
    <submittedName>
        <fullName evidence="8">Tyrosine-type recombinase/integrase</fullName>
    </submittedName>
</protein>
<evidence type="ECO:0000313" key="9">
    <source>
        <dbReference type="Proteomes" id="UP001199642"/>
    </source>
</evidence>
<keyword evidence="2 4" id="KW-0238">DNA-binding</keyword>
<feature type="domain" description="Core-binding (CB)" evidence="7">
    <location>
        <begin position="1"/>
        <end position="65"/>
    </location>
</feature>
<dbReference type="Proteomes" id="UP001199642">
    <property type="component" value="Chromosome"/>
</dbReference>
<dbReference type="RefSeq" id="WP_231820220.1">
    <property type="nucleotide sequence ID" value="NZ_CP082781.1"/>
</dbReference>
<accession>A0ABY3RR70</accession>
<dbReference type="InterPro" id="IPR010998">
    <property type="entry name" value="Integrase_recombinase_N"/>
</dbReference>
<dbReference type="InterPro" id="IPR002104">
    <property type="entry name" value="Integrase_catalytic"/>
</dbReference>
<evidence type="ECO:0000313" key="8">
    <source>
        <dbReference type="EMBL" id="UGS26583.1"/>
    </source>
</evidence>
<gene>
    <name evidence="8" type="ORF">K8F61_18535</name>
</gene>
<dbReference type="InterPro" id="IPR044068">
    <property type="entry name" value="CB"/>
</dbReference>
<comment type="similarity">
    <text evidence="1">Belongs to the 'phage' integrase family.</text>
</comment>
<evidence type="ECO:0000256" key="5">
    <source>
        <dbReference type="SAM" id="MobiDB-lite"/>
    </source>
</evidence>
<dbReference type="InterPro" id="IPR050090">
    <property type="entry name" value="Tyrosine_recombinase_XerCD"/>
</dbReference>
<evidence type="ECO:0000259" key="7">
    <source>
        <dbReference type="PROSITE" id="PS51900"/>
    </source>
</evidence>
<sequence length="261" mass="29194">MKSQGLSERTIRERIGTVRNLLSRSHTTARSLEPVHIQTWLARDMSQATRATYHASIRAFCKWMQRSGIREDNPADRTPSPKRPKTLPRPLSPEQLYALLRACNRRRTRAYVLLGALAGLRVHEIAKIQGEDVDPWTGVLTVIGKGGKVARLPLHDELIAEAKRWPTTGWWFPSYTGSRPHVSSHAVSMAISDAMWRAGVRATPHALRHTYGTELVKAGVHLRVVQEAMRHENPASTAIYTKVDSEQLREGIGRLVLPGAA</sequence>
<dbReference type="Gene3D" id="1.10.443.10">
    <property type="entry name" value="Intergrase catalytic core"/>
    <property type="match status" value="1"/>
</dbReference>
<dbReference type="PANTHER" id="PTHR30349">
    <property type="entry name" value="PHAGE INTEGRASE-RELATED"/>
    <property type="match status" value="1"/>
</dbReference>
<dbReference type="Gene3D" id="1.10.150.130">
    <property type="match status" value="1"/>
</dbReference>
<dbReference type="PANTHER" id="PTHR30349:SF64">
    <property type="entry name" value="PROPHAGE INTEGRASE INTD-RELATED"/>
    <property type="match status" value="1"/>
</dbReference>
<reference evidence="8 9" key="1">
    <citation type="submission" date="2023-01" db="EMBL/GenBank/DDBJ databases">
        <title>Characterization of estradiol degrading bacteria Microbacterium sp. MZT7 and reveal degrading genes through genome analysis.</title>
        <authorList>
            <person name="Hao P."/>
            <person name="Gao Y."/>
        </authorList>
    </citation>
    <scope>NUCLEOTIDE SEQUENCE [LARGE SCALE GENOMIC DNA]</scope>
    <source>
        <strain evidence="8 9">MZT7</strain>
    </source>
</reference>
<dbReference type="SUPFAM" id="SSF56349">
    <property type="entry name" value="DNA breaking-rejoining enzymes"/>
    <property type="match status" value="1"/>
</dbReference>